<dbReference type="PANTHER" id="PTHR34698">
    <property type="entry name" value="5-OXOPROLINASE SUBUNIT B"/>
    <property type="match status" value="1"/>
</dbReference>
<dbReference type="AlphaFoldDB" id="A0A7W1XB89"/>
<feature type="domain" description="Carboxyltransferase" evidence="4">
    <location>
        <begin position="6"/>
        <end position="207"/>
    </location>
</feature>
<dbReference type="Gene3D" id="3.30.1360.40">
    <property type="match status" value="1"/>
</dbReference>
<dbReference type="GO" id="GO:0017168">
    <property type="term" value="F:5-oxoprolinase (ATP-hydrolyzing) activity"/>
    <property type="evidence" value="ECO:0007669"/>
    <property type="project" value="UniProtKB-EC"/>
</dbReference>
<dbReference type="Pfam" id="PF02682">
    <property type="entry name" value="CT_C_D"/>
    <property type="match status" value="1"/>
</dbReference>
<keyword evidence="2 5" id="KW-0378">Hydrolase</keyword>
<dbReference type="InterPro" id="IPR003833">
    <property type="entry name" value="CT_C_D"/>
</dbReference>
<dbReference type="EC" id="3.5.2.9" evidence="5"/>
<evidence type="ECO:0000313" key="5">
    <source>
        <dbReference type="EMBL" id="MBA4543397.1"/>
    </source>
</evidence>
<dbReference type="SUPFAM" id="SSF50891">
    <property type="entry name" value="Cyclophilin-like"/>
    <property type="match status" value="1"/>
</dbReference>
<evidence type="ECO:0000256" key="2">
    <source>
        <dbReference type="ARBA" id="ARBA00022801"/>
    </source>
</evidence>
<dbReference type="OrthoDB" id="9778567at2"/>
<sequence>MNENQLVLRPMGDSAIVAELGQKMDQETHFRVKALAAALKKNPFRGMTGYVPAFTTLTVFYDPLSFSFTEMSRRLQSLAEDIGTGEELQPKVVEIPVCYGGEFGPDLPFVAEYNKLSPEEVIRIHASGEYLVYMIGFAPGFPYLGGMSERIAAPRKPSPRVKVPAGSVGIAGKQTGIYSLDSPGGWQLIGRTPLSLFRVDRNPPGLLEMGDIVRFRPISRAEYERWEAGGNHAYQR</sequence>
<dbReference type="Proteomes" id="UP000530514">
    <property type="component" value="Unassembled WGS sequence"/>
</dbReference>
<dbReference type="EMBL" id="JACEIP010000015">
    <property type="protein sequence ID" value="MBA4543397.1"/>
    <property type="molecule type" value="Genomic_DNA"/>
</dbReference>
<organism evidence="5 6">
    <name type="scientific">Thermoactinomyces daqus</name>
    <dbReference type="NCBI Taxonomy" id="1329516"/>
    <lineage>
        <taxon>Bacteria</taxon>
        <taxon>Bacillati</taxon>
        <taxon>Bacillota</taxon>
        <taxon>Bacilli</taxon>
        <taxon>Bacillales</taxon>
        <taxon>Thermoactinomycetaceae</taxon>
        <taxon>Thermoactinomyces</taxon>
    </lineage>
</organism>
<keyword evidence="3" id="KW-0067">ATP-binding</keyword>
<evidence type="ECO:0000256" key="3">
    <source>
        <dbReference type="ARBA" id="ARBA00022840"/>
    </source>
</evidence>
<protein>
    <submittedName>
        <fullName evidence="5">5-oxoprolinase subunit PxpB</fullName>
        <ecNumber evidence="5">3.5.2.9</ecNumber>
    </submittedName>
</protein>
<reference evidence="5 6" key="1">
    <citation type="submission" date="2020-07" db="EMBL/GenBank/DDBJ databases">
        <authorList>
            <person name="Feng H."/>
        </authorList>
    </citation>
    <scope>NUCLEOTIDE SEQUENCE [LARGE SCALE GENOMIC DNA]</scope>
    <source>
        <strain evidence="6">s-11</strain>
    </source>
</reference>
<dbReference type="GO" id="GO:0005524">
    <property type="term" value="F:ATP binding"/>
    <property type="evidence" value="ECO:0007669"/>
    <property type="project" value="UniProtKB-KW"/>
</dbReference>
<dbReference type="SMART" id="SM00796">
    <property type="entry name" value="AHS1"/>
    <property type="match status" value="1"/>
</dbReference>
<evidence type="ECO:0000256" key="1">
    <source>
        <dbReference type="ARBA" id="ARBA00022741"/>
    </source>
</evidence>
<accession>A0A7W1XB89</accession>
<keyword evidence="6" id="KW-1185">Reference proteome</keyword>
<dbReference type="InterPro" id="IPR010016">
    <property type="entry name" value="PxpB"/>
</dbReference>
<dbReference type="NCBIfam" id="TIGR00370">
    <property type="entry name" value="5-oxoprolinase subunit PxpB"/>
    <property type="match status" value="1"/>
</dbReference>
<dbReference type="RefSeq" id="WP_033101368.1">
    <property type="nucleotide sequence ID" value="NZ_JACEIP010000015.1"/>
</dbReference>
<proteinExistence type="predicted"/>
<dbReference type="PANTHER" id="PTHR34698:SF2">
    <property type="entry name" value="5-OXOPROLINASE SUBUNIT B"/>
    <property type="match status" value="1"/>
</dbReference>
<name>A0A7W1XB89_9BACL</name>
<dbReference type="Gene3D" id="2.40.100.10">
    <property type="entry name" value="Cyclophilin-like"/>
    <property type="match status" value="1"/>
</dbReference>
<evidence type="ECO:0000259" key="4">
    <source>
        <dbReference type="SMART" id="SM00796"/>
    </source>
</evidence>
<dbReference type="SUPFAM" id="SSF160467">
    <property type="entry name" value="PH0987 N-terminal domain-like"/>
    <property type="match status" value="1"/>
</dbReference>
<gene>
    <name evidence="5" type="primary">pxpB</name>
    <name evidence="5" type="ORF">H1164_10865</name>
</gene>
<evidence type="ECO:0000313" key="6">
    <source>
        <dbReference type="Proteomes" id="UP000530514"/>
    </source>
</evidence>
<keyword evidence="1" id="KW-0547">Nucleotide-binding</keyword>
<dbReference type="InterPro" id="IPR029000">
    <property type="entry name" value="Cyclophilin-like_dom_sf"/>
</dbReference>
<comment type="caution">
    <text evidence="5">The sequence shown here is derived from an EMBL/GenBank/DDBJ whole genome shotgun (WGS) entry which is preliminary data.</text>
</comment>